<dbReference type="SUPFAM" id="SSF53098">
    <property type="entry name" value="Ribonuclease H-like"/>
    <property type="match status" value="1"/>
</dbReference>
<dbReference type="EMBL" id="LGRX02008813">
    <property type="protein sequence ID" value="KAK3272736.1"/>
    <property type="molecule type" value="Genomic_DNA"/>
</dbReference>
<feature type="compositionally biased region" description="Basic and acidic residues" evidence="1">
    <location>
        <begin position="33"/>
        <end position="43"/>
    </location>
</feature>
<feature type="compositionally biased region" description="Basic and acidic residues" evidence="1">
    <location>
        <begin position="1"/>
        <end position="14"/>
    </location>
</feature>
<dbReference type="Proteomes" id="UP001190700">
    <property type="component" value="Unassembled WGS sequence"/>
</dbReference>
<dbReference type="GO" id="GO:0046983">
    <property type="term" value="F:protein dimerization activity"/>
    <property type="evidence" value="ECO:0007669"/>
    <property type="project" value="InterPro"/>
</dbReference>
<gene>
    <name evidence="3" type="ORF">CYMTET_18983</name>
</gene>
<evidence type="ECO:0000256" key="1">
    <source>
        <dbReference type="SAM" id="MobiDB-lite"/>
    </source>
</evidence>
<dbReference type="PANTHER" id="PTHR23272:SF161">
    <property type="entry name" value="ZINC FINGER BED DOMAIN-CONTAINING PROTEIN RICESLEEPER 1-LIKE"/>
    <property type="match status" value="1"/>
</dbReference>
<sequence>SEDPKIAEKPKVDENVSNEASFLADDSDDEMEQEHSATEEVEAPVKDELREYLDLHDAKSYVDVQAWWREHQDRFPCLAKMARHSLAAPASTAGVKRAFSAVTKMHSDLRKNLEEGTIQHTLMAAMN</sequence>
<evidence type="ECO:0000313" key="3">
    <source>
        <dbReference type="EMBL" id="KAK3272736.1"/>
    </source>
</evidence>
<dbReference type="PANTHER" id="PTHR23272">
    <property type="entry name" value="BED FINGER-RELATED"/>
    <property type="match status" value="1"/>
</dbReference>
<organism evidence="3 4">
    <name type="scientific">Cymbomonas tetramitiformis</name>
    <dbReference type="NCBI Taxonomy" id="36881"/>
    <lineage>
        <taxon>Eukaryota</taxon>
        <taxon>Viridiplantae</taxon>
        <taxon>Chlorophyta</taxon>
        <taxon>Pyramimonadophyceae</taxon>
        <taxon>Pyramimonadales</taxon>
        <taxon>Pyramimonadaceae</taxon>
        <taxon>Cymbomonas</taxon>
    </lineage>
</organism>
<reference evidence="3 4" key="1">
    <citation type="journal article" date="2015" name="Genome Biol. Evol.">
        <title>Comparative Genomics of a Bacterivorous Green Alga Reveals Evolutionary Causalities and Consequences of Phago-Mixotrophic Mode of Nutrition.</title>
        <authorList>
            <person name="Burns J.A."/>
            <person name="Paasch A."/>
            <person name="Narechania A."/>
            <person name="Kim E."/>
        </authorList>
    </citation>
    <scope>NUCLEOTIDE SEQUENCE [LARGE SCALE GENOMIC DNA]</scope>
    <source>
        <strain evidence="3 4">PLY_AMNH</strain>
    </source>
</reference>
<protein>
    <recommendedName>
        <fullName evidence="2">HAT C-terminal dimerisation domain-containing protein</fullName>
    </recommendedName>
</protein>
<dbReference type="InterPro" id="IPR012337">
    <property type="entry name" value="RNaseH-like_sf"/>
</dbReference>
<evidence type="ECO:0000259" key="2">
    <source>
        <dbReference type="Pfam" id="PF05699"/>
    </source>
</evidence>
<feature type="region of interest" description="Disordered" evidence="1">
    <location>
        <begin position="1"/>
        <end position="43"/>
    </location>
</feature>
<proteinExistence type="predicted"/>
<dbReference type="Pfam" id="PF05699">
    <property type="entry name" value="Dimer_Tnp_hAT"/>
    <property type="match status" value="1"/>
</dbReference>
<evidence type="ECO:0000313" key="4">
    <source>
        <dbReference type="Proteomes" id="UP001190700"/>
    </source>
</evidence>
<accession>A0AAE0G8C3</accession>
<keyword evidence="4" id="KW-1185">Reference proteome</keyword>
<comment type="caution">
    <text evidence="3">The sequence shown here is derived from an EMBL/GenBank/DDBJ whole genome shotgun (WGS) entry which is preliminary data.</text>
</comment>
<feature type="non-terminal residue" evidence="3">
    <location>
        <position position="1"/>
    </location>
</feature>
<feature type="domain" description="HAT C-terminal dimerisation" evidence="2">
    <location>
        <begin position="48"/>
        <end position="121"/>
    </location>
</feature>
<dbReference type="InterPro" id="IPR008906">
    <property type="entry name" value="HATC_C_dom"/>
</dbReference>
<dbReference type="AlphaFoldDB" id="A0AAE0G8C3"/>
<name>A0AAE0G8C3_9CHLO</name>